<comment type="similarity">
    <text evidence="3">Belongs to the prokaryotic molybdopterin-containing oxidoreductase family. NasA/NapA/NarB subfamily.</text>
</comment>
<dbReference type="GO" id="GO:0016491">
    <property type="term" value="F:oxidoreductase activity"/>
    <property type="evidence" value="ECO:0007669"/>
    <property type="project" value="UniProtKB-KW"/>
</dbReference>
<dbReference type="Pfam" id="PF00384">
    <property type="entry name" value="Molybdopterin"/>
    <property type="match status" value="1"/>
</dbReference>
<feature type="domain" description="4Fe-4S Mo/W bis-MGD-type" evidence="11">
    <location>
        <begin position="1"/>
        <end position="57"/>
    </location>
</feature>
<dbReference type="Gene3D" id="3.40.228.10">
    <property type="entry name" value="Dimethylsulfoxide Reductase, domain 2"/>
    <property type="match status" value="1"/>
</dbReference>
<evidence type="ECO:0000256" key="3">
    <source>
        <dbReference type="ARBA" id="ARBA00008747"/>
    </source>
</evidence>
<dbReference type="GO" id="GO:1990204">
    <property type="term" value="C:oxidoreductase complex"/>
    <property type="evidence" value="ECO:0007669"/>
    <property type="project" value="UniProtKB-ARBA"/>
</dbReference>
<dbReference type="InterPro" id="IPR006656">
    <property type="entry name" value="Mopterin_OxRdtase"/>
</dbReference>
<dbReference type="AlphaFoldDB" id="A0A1K1W380"/>
<dbReference type="GO" id="GO:0043546">
    <property type="term" value="F:molybdopterin cofactor binding"/>
    <property type="evidence" value="ECO:0007669"/>
    <property type="project" value="InterPro"/>
</dbReference>
<keyword evidence="13" id="KW-1185">Reference proteome</keyword>
<dbReference type="GO" id="GO:0051539">
    <property type="term" value="F:4 iron, 4 sulfur cluster binding"/>
    <property type="evidence" value="ECO:0007669"/>
    <property type="project" value="UniProtKB-KW"/>
</dbReference>
<dbReference type="STRING" id="1122209.SAMN02745752_01258"/>
<dbReference type="GO" id="GO:0045333">
    <property type="term" value="P:cellular respiration"/>
    <property type="evidence" value="ECO:0007669"/>
    <property type="project" value="UniProtKB-ARBA"/>
</dbReference>
<evidence type="ECO:0000256" key="10">
    <source>
        <dbReference type="ARBA" id="ARBA00023063"/>
    </source>
</evidence>
<dbReference type="CDD" id="cd02791">
    <property type="entry name" value="MopB_CT_Nitrate-R-NapA-like"/>
    <property type="match status" value="1"/>
</dbReference>
<dbReference type="InterPro" id="IPR007419">
    <property type="entry name" value="BFD-like_2Fe2S-bd_dom"/>
</dbReference>
<accession>A0A1K1W380</accession>
<evidence type="ECO:0000259" key="11">
    <source>
        <dbReference type="PROSITE" id="PS51669"/>
    </source>
</evidence>
<keyword evidence="10" id="KW-0534">Nitrate assimilation</keyword>
<dbReference type="RefSeq" id="WP_072325493.1">
    <property type="nucleotide sequence ID" value="NZ_FPJW01000003.1"/>
</dbReference>
<evidence type="ECO:0000313" key="12">
    <source>
        <dbReference type="EMBL" id="SFX31889.1"/>
    </source>
</evidence>
<dbReference type="PANTHER" id="PTHR43105">
    <property type="entry name" value="RESPIRATORY NITRATE REDUCTASE"/>
    <property type="match status" value="1"/>
</dbReference>
<proteinExistence type="inferred from homology"/>
<dbReference type="InterPro" id="IPR041957">
    <property type="entry name" value="CT_Nitrate-R-NapA-like"/>
</dbReference>
<organism evidence="12 13">
    <name type="scientific">Marinospirillum alkaliphilum DSM 21637</name>
    <dbReference type="NCBI Taxonomy" id="1122209"/>
    <lineage>
        <taxon>Bacteria</taxon>
        <taxon>Pseudomonadati</taxon>
        <taxon>Pseudomonadota</taxon>
        <taxon>Gammaproteobacteria</taxon>
        <taxon>Oceanospirillales</taxon>
        <taxon>Oceanospirillaceae</taxon>
        <taxon>Marinospirillum</taxon>
    </lineage>
</organism>
<reference evidence="12 13" key="1">
    <citation type="submission" date="2016-11" db="EMBL/GenBank/DDBJ databases">
        <authorList>
            <person name="Jaros S."/>
            <person name="Januszkiewicz K."/>
            <person name="Wedrychowicz H."/>
        </authorList>
    </citation>
    <scope>NUCLEOTIDE SEQUENCE [LARGE SCALE GENOMIC DNA]</scope>
    <source>
        <strain evidence="12 13">DSM 21637</strain>
    </source>
</reference>
<dbReference type="PROSITE" id="PS51669">
    <property type="entry name" value="4FE4S_MOW_BIS_MGD"/>
    <property type="match status" value="1"/>
</dbReference>
<comment type="cofactor">
    <cofactor evidence="2">
        <name>[4Fe-4S] cluster</name>
        <dbReference type="ChEBI" id="CHEBI:49883"/>
    </cofactor>
</comment>
<gene>
    <name evidence="12" type="ORF">SAMN02745752_01258</name>
</gene>
<dbReference type="SMART" id="SM00926">
    <property type="entry name" value="Molybdop_Fe4S4"/>
    <property type="match status" value="1"/>
</dbReference>
<dbReference type="InterPro" id="IPR009010">
    <property type="entry name" value="Asp_de-COase-like_dom_sf"/>
</dbReference>
<evidence type="ECO:0000256" key="5">
    <source>
        <dbReference type="ARBA" id="ARBA00022505"/>
    </source>
</evidence>
<dbReference type="Pfam" id="PF04324">
    <property type="entry name" value="Fer2_BFD"/>
    <property type="match status" value="1"/>
</dbReference>
<dbReference type="GO" id="GO:0016020">
    <property type="term" value="C:membrane"/>
    <property type="evidence" value="ECO:0007669"/>
    <property type="project" value="TreeGrafter"/>
</dbReference>
<evidence type="ECO:0000256" key="2">
    <source>
        <dbReference type="ARBA" id="ARBA00001966"/>
    </source>
</evidence>
<dbReference type="EMBL" id="FPJW01000003">
    <property type="protein sequence ID" value="SFX31889.1"/>
    <property type="molecule type" value="Genomic_DNA"/>
</dbReference>
<keyword evidence="4" id="KW-0004">4Fe-4S</keyword>
<evidence type="ECO:0000256" key="7">
    <source>
        <dbReference type="ARBA" id="ARBA00023002"/>
    </source>
</evidence>
<dbReference type="SUPFAM" id="SSF50692">
    <property type="entry name" value="ADC-like"/>
    <property type="match status" value="1"/>
</dbReference>
<keyword evidence="8" id="KW-0408">Iron</keyword>
<dbReference type="Gene3D" id="1.10.10.1100">
    <property type="entry name" value="BFD-like [2Fe-2S]-binding domain"/>
    <property type="match status" value="1"/>
</dbReference>
<dbReference type="InterPro" id="IPR050123">
    <property type="entry name" value="Prok_molybdopt-oxidoreductase"/>
</dbReference>
<keyword evidence="5" id="KW-0500">Molybdenum</keyword>
<name>A0A1K1W380_9GAMM</name>
<dbReference type="PANTHER" id="PTHR43105:SF9">
    <property type="entry name" value="NADPH-FE(3+) OXIDOREDUCTASE SUBUNIT ALPHA"/>
    <property type="match status" value="1"/>
</dbReference>
<evidence type="ECO:0000256" key="9">
    <source>
        <dbReference type="ARBA" id="ARBA00023014"/>
    </source>
</evidence>
<dbReference type="Pfam" id="PF04879">
    <property type="entry name" value="Molybdop_Fe4S4"/>
    <property type="match status" value="1"/>
</dbReference>
<dbReference type="GO" id="GO:0046872">
    <property type="term" value="F:metal ion binding"/>
    <property type="evidence" value="ECO:0007669"/>
    <property type="project" value="UniProtKB-KW"/>
</dbReference>
<dbReference type="GO" id="GO:0042128">
    <property type="term" value="P:nitrate assimilation"/>
    <property type="evidence" value="ECO:0007669"/>
    <property type="project" value="UniProtKB-KW"/>
</dbReference>
<comment type="cofactor">
    <cofactor evidence="1">
        <name>Mo-bis(molybdopterin guanine dinucleotide)</name>
        <dbReference type="ChEBI" id="CHEBI:60539"/>
    </cofactor>
</comment>
<dbReference type="OrthoDB" id="9810782at2"/>
<evidence type="ECO:0000256" key="8">
    <source>
        <dbReference type="ARBA" id="ARBA00023004"/>
    </source>
</evidence>
<dbReference type="InterPro" id="IPR006963">
    <property type="entry name" value="Mopterin_OxRdtase_4Fe-4S_dom"/>
</dbReference>
<dbReference type="InterPro" id="IPR006657">
    <property type="entry name" value="MoPterin_dinucl-bd_dom"/>
</dbReference>
<sequence length="906" mass="99049">MTHQTTTCPYCGVGCGIRARTGGGQLLAVAGDPGHPANHGRLCIKGSSLPETCNPEGRLLQPRVDGQSTDWNTALDTTASRLQRILQQHGPGSLAMYLSGQLLTEDYYVANKLMKGFIGSSHVDTNSRLCMASTVAGHKRAFGADAVPGCYEDLELADLLVLVGSNAAWNHPILYQRMQAAKQARPEMKVVVIDPRRTATCDLADLHLQLRPGTDALLFNALLVHLAEGGKLDHAFISDHTEGMTHTLLAAMEEAADLSKVASRCGLKLPQLLQFLDWFAETPRTVTLFSQGINQSSSGTDKVNAILNCHLATGRIGKPGSCPLSLTGQPNAMGGREVGGLANQLAAHMDFSDPVNISRVARFWQAPAIAKQEGYKTIPLFEAIERGEIKAVWIIGTNPLVSLPDSNRIRKALADCELVIVSEAMQHTDTLALADIVFPASSWSEKNGTVTNSERRISRQRGLLPAPGEARHDWEIICQLAMRLGHGAAFAYRHPAEIFREHATLSGFENNGSRCFDISGLSQLSDEAYDQLQPVQWPVTQQHPLGTARLFADGQFFTASGKARFVAVHAREPEQQTSADWPLLLNTGRIRDQWHTMTRTGRAPRLMQHLSEPFVDIHPQDAEQLQLKEGQLARLSNPEGSYLARTRIRDSQRPGEVFVPMHWTAQFTGMGLCNSLIQQRVDPVSGQPESKQGRVSIQPVNSQWQARLLLRLPHQSTQGPDDLIGVLISDLIDGRTADWASYWAKVPMEHCTALLLANDQPVHDWNDWCRRHLGQAPQLLLQTPGQSGGLQAAGFDGEQLNWLLQVNPEGQFTDSTRLDRLFAKSGLSAADRRLLMQPDSGHASGPRICSCLQVHEQDIRTAIRSGCDSVEQLGQQLGCGTKCGSCIPELKSLIEAEVSHGFPALA</sequence>
<evidence type="ECO:0000256" key="6">
    <source>
        <dbReference type="ARBA" id="ARBA00022723"/>
    </source>
</evidence>
<dbReference type="Gene3D" id="2.20.25.90">
    <property type="entry name" value="ADC-like domains"/>
    <property type="match status" value="1"/>
</dbReference>
<keyword evidence="6" id="KW-0479">Metal-binding</keyword>
<dbReference type="CDD" id="cd02754">
    <property type="entry name" value="MopB_Nitrate-R-NapA-like"/>
    <property type="match status" value="1"/>
</dbReference>
<evidence type="ECO:0000256" key="4">
    <source>
        <dbReference type="ARBA" id="ARBA00022485"/>
    </source>
</evidence>
<evidence type="ECO:0000313" key="13">
    <source>
        <dbReference type="Proteomes" id="UP000182350"/>
    </source>
</evidence>
<protein>
    <submittedName>
        <fullName evidence="12">Assimilatory nitrate reductase catalytic subunit</fullName>
    </submittedName>
</protein>
<dbReference type="Gene3D" id="2.40.40.20">
    <property type="match status" value="1"/>
</dbReference>
<dbReference type="Pfam" id="PF01568">
    <property type="entry name" value="Molydop_binding"/>
    <property type="match status" value="1"/>
</dbReference>
<dbReference type="Proteomes" id="UP000182350">
    <property type="component" value="Unassembled WGS sequence"/>
</dbReference>
<evidence type="ECO:0000256" key="1">
    <source>
        <dbReference type="ARBA" id="ARBA00001942"/>
    </source>
</evidence>
<dbReference type="SUPFAM" id="SSF53706">
    <property type="entry name" value="Formate dehydrogenase/DMSO reductase, domains 1-3"/>
    <property type="match status" value="1"/>
</dbReference>
<keyword evidence="9" id="KW-0411">Iron-sulfur</keyword>
<dbReference type="Gene3D" id="3.40.50.740">
    <property type="match status" value="1"/>
</dbReference>
<dbReference type="InterPro" id="IPR041854">
    <property type="entry name" value="BFD-like_2Fe2S-bd_dom_sf"/>
</dbReference>
<keyword evidence="7" id="KW-0560">Oxidoreductase</keyword>